<dbReference type="PROSITE" id="PS00626">
    <property type="entry name" value="RCC1_2"/>
    <property type="match status" value="3"/>
</dbReference>
<comment type="cofactor">
    <cofactor evidence="1 14">
        <name>heme</name>
        <dbReference type="ChEBI" id="CHEBI:30413"/>
    </cofactor>
</comment>
<evidence type="ECO:0000256" key="1">
    <source>
        <dbReference type="ARBA" id="ARBA00001971"/>
    </source>
</evidence>
<dbReference type="OrthoDB" id="16281at2759"/>
<dbReference type="PRINTS" id="PR00463">
    <property type="entry name" value="EP450I"/>
</dbReference>
<evidence type="ECO:0000256" key="7">
    <source>
        <dbReference type="ARBA" id="ARBA00022737"/>
    </source>
</evidence>
<evidence type="ECO:0000256" key="16">
    <source>
        <dbReference type="SAM" id="SignalP"/>
    </source>
</evidence>
<evidence type="ECO:0000256" key="2">
    <source>
        <dbReference type="ARBA" id="ARBA00004174"/>
    </source>
</evidence>
<comment type="subcellular location">
    <subcellularLocation>
        <location evidence="3">Endoplasmic reticulum membrane</location>
        <topology evidence="3">Peripheral membrane protein</topology>
    </subcellularLocation>
    <subcellularLocation>
        <location evidence="2">Microsome membrane</location>
        <topology evidence="2">Peripheral membrane protein</topology>
    </subcellularLocation>
</comment>
<feature type="domain" description="RCC1-like" evidence="17">
    <location>
        <begin position="1206"/>
        <end position="1436"/>
    </location>
</feature>
<feature type="repeat" description="RCC1" evidence="15">
    <location>
        <begin position="1377"/>
        <end position="1427"/>
    </location>
</feature>
<evidence type="ECO:0000256" key="4">
    <source>
        <dbReference type="ARBA" id="ARBA00010617"/>
    </source>
</evidence>
<evidence type="ECO:0000256" key="11">
    <source>
        <dbReference type="ARBA" id="ARBA00023004"/>
    </source>
</evidence>
<evidence type="ECO:0000256" key="5">
    <source>
        <dbReference type="ARBA" id="ARBA00022617"/>
    </source>
</evidence>
<keyword evidence="12" id="KW-0503">Monooxygenase</keyword>
<gene>
    <name evidence="18" type="ORF">GE061_001719</name>
</gene>
<dbReference type="GO" id="GO:0005506">
    <property type="term" value="F:iron ion binding"/>
    <property type="evidence" value="ECO:0007669"/>
    <property type="project" value="InterPro"/>
</dbReference>
<keyword evidence="19" id="KW-1185">Reference proteome</keyword>
<dbReference type="InterPro" id="IPR000408">
    <property type="entry name" value="Reg_chr_condens"/>
</dbReference>
<dbReference type="PANTHER" id="PTHR24291:SF189">
    <property type="entry name" value="CYTOCHROME P450 4C3-RELATED"/>
    <property type="match status" value="1"/>
</dbReference>
<comment type="caution">
    <text evidence="18">The sequence shown here is derived from an EMBL/GenBank/DDBJ whole genome shotgun (WGS) entry which is preliminary data.</text>
</comment>
<evidence type="ECO:0000256" key="8">
    <source>
        <dbReference type="ARBA" id="ARBA00022824"/>
    </source>
</evidence>
<keyword evidence="11 14" id="KW-0408">Iron</keyword>
<dbReference type="Gene3D" id="1.10.630.10">
    <property type="entry name" value="Cytochrome P450"/>
    <property type="match status" value="1"/>
</dbReference>
<feature type="repeat" description="RCC1" evidence="15">
    <location>
        <begin position="1219"/>
        <end position="1273"/>
    </location>
</feature>
<keyword evidence="5 14" id="KW-0349">Heme</keyword>
<keyword evidence="9" id="KW-0492">Microsome</keyword>
<dbReference type="InterPro" id="IPR058923">
    <property type="entry name" value="RCC1-like_dom"/>
</dbReference>
<feature type="chain" id="PRO_5035895089" description="RCC1-like domain-containing protein" evidence="16">
    <location>
        <begin position="20"/>
        <end position="1832"/>
    </location>
</feature>
<evidence type="ECO:0000259" key="17">
    <source>
        <dbReference type="Pfam" id="PF25390"/>
    </source>
</evidence>
<dbReference type="Proteomes" id="UP000466442">
    <property type="component" value="Linkage Group LG1"/>
</dbReference>
<sequence length="1832" mass="206893">MMDLLASLCLCVLVAIVLALVTVHIALTPHVPVKGSTNIPGPTEGRSWPIVGHALYFKNMGTMSELYKVLRRLSKMREKVMKIWIGSKLTIFIMDAEYVEALMSSTKAHTKDVDFYKAFPYLICDGVFSTNGKHWSELRKPLDKLLHPKYMDQYFEIFLKKAKELCDTCDFMCDRGIFDVHDKIKYCALDVIFETVLGVPGNQMTKDTLKFPELLSKNVEIVFQKMLRMEYKFDWIFNMTKTGREAMKTKDGIRNTSKYILENRYKDYAERGLNPKDPDFTIENYTDALIQIAEKGGWPAEENDLGHITLVIAGYDTSSIAISTAVLLLAMHPEYQEKAYQEQISIMGDSLDPPTREEVNRMVYLGMAYNDTLRFCTPPGVARTLSSEVELDGYTFPEGSTLYFVLHDIMKNPKYWDKPNEFYPDHFLPEKVAARPKGAFLPFSGGARSCPGKQFAQISGKVVVSMLLRRFKFTSPLKFQEMTFKYMLMTESEKGYPVEITRRNQHTMNQSDSIEFEKFHSLIIQDIALSASASSPNSEVLAFVVRSGDLILYGLKYGEADPVVRWIPWFDDVEKKLCAIAFNPDGGDSLLLACYDQTFYIVPTLVLLTVPSSEEDESKAHDVLKLPNPFVADDGFIPSAIAWWVRHAAGDSTRHSAIVGSTNGQIVVFAIYTGVVLFTTLVEGYVSKIEVYSKPEQSYIVVTNNFGKQWRITLLESLHQVGNKTPDNPLEKKFSSLSINVVDSKADPRPKKQKNSSSPLRVEFTSEERIFCKQDVKLHITMQSVGEQMLHVNCHSIISTYNSSYVTVERSTYEHVLVHRLPENTQFLALTNSFFFCFCENLNSILVISRNLTCNKTDASRHLFNTDFNKDAVILQFVLNLDERLLSVFSSCYHDQGFIVTSLGVYIIRMRKDPQDLALNSILINSDMREAEKLSIIFGLDLQRLICQAAGIKLAQGSLEEAKNLYSLSPSGSIHQVMMLAITGYFRELLQVLQASKLAAANKVQITNLKLLLYIHQILLNREDHDLVQEFREVLLTEEYDEAQAMRILCQVFMFTELQFIMRMKGMHQSVIPALMTLVPALDLNQLKGFWELISDPTLTETLITRQAFATFHANLVLNHLHTLPTNILLNLEKLYNPYQTTVRNFISNICKGDMPKKLWIETYLSICIHLSSTINEYEEDTLSMTSYGHVWEVEQPRVPYVRRIITAGFRHACVILKGIAYGWGWSTYGCLGFGPTSQPVGGPKAVDTLMNLRKTVISISCGRHHTIALTNDGVYTWGSHRYGQLGTGNTVQSWHPTRIEILSSFRVVSVCAGQYHSMALDDMNRVFSWGWGVHGQLGHGSVDDVFRPKIITFLSDKGVCSFSAGQGHSLFLDKEGRVWACGNNTFGQLGTGEMKKSSIPIQIYGFTQRMCSIEAGYFQNTAISQDGKLYQWGRSPTVLRSAHSAKRRVRLEECPREQNLVDDGAEHMIPKLVDTSAVQGRIVKVSVGSEHTVAISDSGCVYAWGRNIDGQLGILATLAERRTQYIPAPVPVPIDAKIVNVACGWNFTIALDDEEKVWTWGAIHPFKGTRGTKLAGLEGEIVVVNNKNRVIKLPHANNNVHPVPTILTINHQNKEQEMFSPAKLPSPLINSHWRMRMHFTLEQLGNYYDPSQAIKKCLSVDEHDACSKLAFLSGDYATSIYEKLITTKHDSDRITVVNHYLSHDFPDGDVLKKMLAQIVKYWKDSNCSIKILEEVFLLDVTKVAQPLGILLFGAYNGGLDCSNLFSTAFKVNLVKQIISVSSDNFECIFDGFNSTEDVIRALENADEFIDINFIQIKDTSSASKERRFFSL</sequence>
<dbReference type="GO" id="GO:0004497">
    <property type="term" value="F:monooxygenase activity"/>
    <property type="evidence" value="ECO:0007669"/>
    <property type="project" value="UniProtKB-KW"/>
</dbReference>
<evidence type="ECO:0000256" key="3">
    <source>
        <dbReference type="ARBA" id="ARBA00004406"/>
    </source>
</evidence>
<feature type="binding site" description="axial binding residue" evidence="14">
    <location>
        <position position="450"/>
    </location>
    <ligand>
        <name>heme</name>
        <dbReference type="ChEBI" id="CHEBI:30413"/>
    </ligand>
    <ligandPart>
        <name>Fe</name>
        <dbReference type="ChEBI" id="CHEBI:18248"/>
    </ligandPart>
</feature>
<evidence type="ECO:0000256" key="13">
    <source>
        <dbReference type="ARBA" id="ARBA00023136"/>
    </source>
</evidence>
<dbReference type="GO" id="GO:0005789">
    <property type="term" value="C:endoplasmic reticulum membrane"/>
    <property type="evidence" value="ECO:0007669"/>
    <property type="project" value="UniProtKB-SubCell"/>
</dbReference>
<dbReference type="GO" id="GO:0016705">
    <property type="term" value="F:oxidoreductase activity, acting on paired donors, with incorporation or reduction of molecular oxygen"/>
    <property type="evidence" value="ECO:0007669"/>
    <property type="project" value="InterPro"/>
</dbReference>
<dbReference type="PANTHER" id="PTHR24291">
    <property type="entry name" value="CYTOCHROME P450 FAMILY 4"/>
    <property type="match status" value="1"/>
</dbReference>
<evidence type="ECO:0000256" key="6">
    <source>
        <dbReference type="ARBA" id="ARBA00022723"/>
    </source>
</evidence>
<feature type="repeat" description="RCC1" evidence="15">
    <location>
        <begin position="1500"/>
        <end position="1555"/>
    </location>
</feature>
<dbReference type="InterPro" id="IPR017972">
    <property type="entry name" value="Cyt_P450_CS"/>
</dbReference>
<feature type="repeat" description="RCC1" evidence="15">
    <location>
        <begin position="1428"/>
        <end position="1499"/>
    </location>
</feature>
<dbReference type="InterPro" id="IPR036396">
    <property type="entry name" value="Cyt_P450_sf"/>
</dbReference>
<keyword evidence="16" id="KW-0732">Signal</keyword>
<dbReference type="Pfam" id="PF00415">
    <property type="entry name" value="RCC1"/>
    <property type="match status" value="1"/>
</dbReference>
<organism evidence="18 19">
    <name type="scientific">Apolygus lucorum</name>
    <name type="common">Small green plant bug</name>
    <name type="synonym">Lygocoris lucorum</name>
    <dbReference type="NCBI Taxonomy" id="248454"/>
    <lineage>
        <taxon>Eukaryota</taxon>
        <taxon>Metazoa</taxon>
        <taxon>Ecdysozoa</taxon>
        <taxon>Arthropoda</taxon>
        <taxon>Hexapoda</taxon>
        <taxon>Insecta</taxon>
        <taxon>Pterygota</taxon>
        <taxon>Neoptera</taxon>
        <taxon>Paraneoptera</taxon>
        <taxon>Hemiptera</taxon>
        <taxon>Heteroptera</taxon>
        <taxon>Panheteroptera</taxon>
        <taxon>Cimicomorpha</taxon>
        <taxon>Miridae</taxon>
        <taxon>Mirini</taxon>
        <taxon>Apolygus</taxon>
    </lineage>
</organism>
<evidence type="ECO:0000313" key="19">
    <source>
        <dbReference type="Proteomes" id="UP000466442"/>
    </source>
</evidence>
<dbReference type="SUPFAM" id="SSF50985">
    <property type="entry name" value="RCC1/BLIP-II"/>
    <property type="match status" value="2"/>
</dbReference>
<dbReference type="InterPro" id="IPR050196">
    <property type="entry name" value="Cytochrome_P450_Monoox"/>
</dbReference>
<dbReference type="EMBL" id="WIXP02000001">
    <property type="protein sequence ID" value="KAF6217365.1"/>
    <property type="molecule type" value="Genomic_DNA"/>
</dbReference>
<proteinExistence type="inferred from homology"/>
<feature type="repeat" description="RCC1" evidence="15">
    <location>
        <begin position="1325"/>
        <end position="1376"/>
    </location>
</feature>
<keyword evidence="13" id="KW-0472">Membrane</keyword>
<dbReference type="PROSITE" id="PS50012">
    <property type="entry name" value="RCC1_3"/>
    <property type="match status" value="6"/>
</dbReference>
<dbReference type="Pfam" id="PF00067">
    <property type="entry name" value="p450"/>
    <property type="match status" value="1"/>
</dbReference>
<feature type="repeat" description="RCC1" evidence="15">
    <location>
        <begin position="1273"/>
        <end position="1324"/>
    </location>
</feature>
<dbReference type="InterPro" id="IPR009091">
    <property type="entry name" value="RCC1/BLIP-II"/>
</dbReference>
<comment type="similarity">
    <text evidence="4">Belongs to the cytochrome P450 family.</text>
</comment>
<dbReference type="Gene3D" id="2.130.10.30">
    <property type="entry name" value="Regulator of chromosome condensation 1/beta-lactamase-inhibitor protein II"/>
    <property type="match status" value="2"/>
</dbReference>
<feature type="signal peptide" evidence="16">
    <location>
        <begin position="1"/>
        <end position="19"/>
    </location>
</feature>
<keyword evidence="7" id="KW-0677">Repeat</keyword>
<name>A0A8S9YGC2_APOLU</name>
<dbReference type="SUPFAM" id="SSF69322">
    <property type="entry name" value="Tricorn protease domain 2"/>
    <property type="match status" value="1"/>
</dbReference>
<dbReference type="GO" id="GO:0020037">
    <property type="term" value="F:heme binding"/>
    <property type="evidence" value="ECO:0007669"/>
    <property type="project" value="InterPro"/>
</dbReference>
<dbReference type="SUPFAM" id="SSF48264">
    <property type="entry name" value="Cytochrome P450"/>
    <property type="match status" value="1"/>
</dbReference>
<evidence type="ECO:0000256" key="14">
    <source>
        <dbReference type="PIRSR" id="PIRSR602401-1"/>
    </source>
</evidence>
<dbReference type="InterPro" id="IPR002401">
    <property type="entry name" value="Cyt_P450_E_grp-I"/>
</dbReference>
<keyword evidence="8" id="KW-0256">Endoplasmic reticulum</keyword>
<dbReference type="InterPro" id="IPR001128">
    <property type="entry name" value="Cyt_P450"/>
</dbReference>
<keyword evidence="6 14" id="KW-0479">Metal-binding</keyword>
<dbReference type="Pfam" id="PF25390">
    <property type="entry name" value="WD40_RLD"/>
    <property type="match status" value="1"/>
</dbReference>
<evidence type="ECO:0000256" key="9">
    <source>
        <dbReference type="ARBA" id="ARBA00022848"/>
    </source>
</evidence>
<dbReference type="PROSITE" id="PS00086">
    <property type="entry name" value="CYTOCHROME_P450"/>
    <property type="match status" value="1"/>
</dbReference>
<evidence type="ECO:0000256" key="15">
    <source>
        <dbReference type="PROSITE-ProRule" id="PRU00235"/>
    </source>
</evidence>
<evidence type="ECO:0000313" key="18">
    <source>
        <dbReference type="EMBL" id="KAF6217365.1"/>
    </source>
</evidence>
<keyword evidence="10" id="KW-0560">Oxidoreductase</keyword>
<reference evidence="18" key="1">
    <citation type="journal article" date="2021" name="Mol. Ecol. Resour.">
        <title>Apolygus lucorum genome provides insights into omnivorousness and mesophyll feeding.</title>
        <authorList>
            <person name="Liu Y."/>
            <person name="Liu H."/>
            <person name="Wang H."/>
            <person name="Huang T."/>
            <person name="Liu B."/>
            <person name="Yang B."/>
            <person name="Yin L."/>
            <person name="Li B."/>
            <person name="Zhang Y."/>
            <person name="Zhang S."/>
            <person name="Jiang F."/>
            <person name="Zhang X."/>
            <person name="Ren Y."/>
            <person name="Wang B."/>
            <person name="Wang S."/>
            <person name="Lu Y."/>
            <person name="Wu K."/>
            <person name="Fan W."/>
            <person name="Wang G."/>
        </authorList>
    </citation>
    <scope>NUCLEOTIDE SEQUENCE</scope>
    <source>
        <strain evidence="18">12Hb</strain>
    </source>
</reference>
<protein>
    <recommendedName>
        <fullName evidence="17">RCC1-like domain-containing protein</fullName>
    </recommendedName>
</protein>
<evidence type="ECO:0000256" key="10">
    <source>
        <dbReference type="ARBA" id="ARBA00023002"/>
    </source>
</evidence>
<accession>A0A8S9YGC2</accession>
<evidence type="ECO:0000256" key="12">
    <source>
        <dbReference type="ARBA" id="ARBA00023033"/>
    </source>
</evidence>